<dbReference type="GO" id="GO:0016757">
    <property type="term" value="F:glycosyltransferase activity"/>
    <property type="evidence" value="ECO:0007669"/>
    <property type="project" value="UniProtKB-KW"/>
</dbReference>
<feature type="domain" description="Helicase ATP-binding" evidence="15">
    <location>
        <begin position="721"/>
        <end position="1000"/>
    </location>
</feature>
<evidence type="ECO:0000259" key="14">
    <source>
        <dbReference type="PROSITE" id="PS51192"/>
    </source>
</evidence>
<dbReference type="NCBIfam" id="NF006698">
    <property type="entry name" value="PRK09243.1-5"/>
    <property type="match status" value="1"/>
</dbReference>
<dbReference type="Pfam" id="PF00857">
    <property type="entry name" value="Isochorismatase"/>
    <property type="match status" value="1"/>
</dbReference>
<evidence type="ECO:0000256" key="11">
    <source>
        <dbReference type="ARBA" id="ARBA00022840"/>
    </source>
</evidence>
<dbReference type="EC" id="6.3.4.21" evidence="4"/>
<dbReference type="PANTHER" id="PTHR11098:SF8">
    <property type="entry name" value="NICOTINATE PHOSPHORIBOSYLTRANSFERASE PNCB1"/>
    <property type="match status" value="1"/>
</dbReference>
<dbReference type="InterPro" id="IPR013785">
    <property type="entry name" value="Aldolase_TIM"/>
</dbReference>
<dbReference type="PANTHER" id="PTHR11098">
    <property type="entry name" value="NICOTINATE PHOSPHORIBOSYLTRANSFERASE"/>
    <property type="match status" value="1"/>
</dbReference>
<dbReference type="InterPro" id="IPR011545">
    <property type="entry name" value="DEAD/DEAH_box_helicase_dom"/>
</dbReference>
<dbReference type="PROSITE" id="PS51193">
    <property type="entry name" value="HELICASE_ATP_BIND_2"/>
    <property type="match status" value="1"/>
</dbReference>
<keyword evidence="10" id="KW-0378">Hydrolase</keyword>
<comment type="function">
    <text evidence="12">Catalyzes the first step in the biosynthesis of NAD from nicotinic acid, the ATP-dependent synthesis of beta-nicotinate D-ribonucleotide from nicotinate and 5-phospho-D-ribose 1-phosphate. Helps prevent cellular oxidative stress via its role in NAD biosynthesis.</text>
</comment>
<keyword evidence="9" id="KW-0547">Nucleotide-binding</keyword>
<keyword evidence="6" id="KW-0436">Ligase</keyword>
<keyword evidence="7" id="KW-0662">Pyridine nucleotide biosynthesis</keyword>
<evidence type="ECO:0000256" key="5">
    <source>
        <dbReference type="ARBA" id="ARBA00022553"/>
    </source>
</evidence>
<dbReference type="InterPro" id="IPR007229">
    <property type="entry name" value="Nic_PRibTrfase-Fam"/>
</dbReference>
<dbReference type="Pfam" id="PF00270">
    <property type="entry name" value="DEAD"/>
    <property type="match status" value="1"/>
</dbReference>
<dbReference type="InterPro" id="IPR006405">
    <property type="entry name" value="Nic_PRibTrfase_pncB"/>
</dbReference>
<evidence type="ECO:0000256" key="10">
    <source>
        <dbReference type="ARBA" id="ARBA00022801"/>
    </source>
</evidence>
<dbReference type="SMART" id="SM00487">
    <property type="entry name" value="DEXDc"/>
    <property type="match status" value="1"/>
</dbReference>
<dbReference type="InterPro" id="IPR014013">
    <property type="entry name" value="Helic_SF1/SF2_ATP-bd_DinG/Rad3"/>
</dbReference>
<evidence type="ECO:0000256" key="6">
    <source>
        <dbReference type="ARBA" id="ARBA00022598"/>
    </source>
</evidence>
<evidence type="ECO:0000256" key="7">
    <source>
        <dbReference type="ARBA" id="ARBA00022642"/>
    </source>
</evidence>
<dbReference type="Gene3D" id="3.40.50.300">
    <property type="entry name" value="P-loop containing nucleotide triphosphate hydrolases"/>
    <property type="match status" value="1"/>
</dbReference>
<evidence type="ECO:0000259" key="15">
    <source>
        <dbReference type="PROSITE" id="PS51193"/>
    </source>
</evidence>
<comment type="similarity">
    <text evidence="3">Belongs to the NAPRTase family.</text>
</comment>
<comment type="pathway">
    <text evidence="1">Cofactor biosynthesis; NAD(+) biosynthesis; nicotinate D-ribonucleotide from nicotinate: step 1/1.</text>
</comment>
<dbReference type="PROSITE" id="PS51192">
    <property type="entry name" value="HELICASE_ATP_BIND_1"/>
    <property type="match status" value="1"/>
</dbReference>
<keyword evidence="16" id="KW-0328">Glycosyltransferase</keyword>
<dbReference type="InterPro" id="IPR036068">
    <property type="entry name" value="Nicotinate_pribotase-like_C"/>
</dbReference>
<evidence type="ECO:0000256" key="1">
    <source>
        <dbReference type="ARBA" id="ARBA00004952"/>
    </source>
</evidence>
<evidence type="ECO:0000256" key="2">
    <source>
        <dbReference type="ARBA" id="ARBA00006336"/>
    </source>
</evidence>
<comment type="similarity">
    <text evidence="2">Belongs to the isochorismatase family.</text>
</comment>
<dbReference type="InterPro" id="IPR014001">
    <property type="entry name" value="Helicase_ATP-bd"/>
</dbReference>
<evidence type="ECO:0000313" key="17">
    <source>
        <dbReference type="Proteomes" id="UP001057375"/>
    </source>
</evidence>
<name>A0ABQ5KKX6_9EUKA</name>
<dbReference type="NCBIfam" id="TIGR01513">
    <property type="entry name" value="NAPRTase_put"/>
    <property type="match status" value="1"/>
</dbReference>
<proteinExistence type="inferred from homology"/>
<comment type="caution">
    <text evidence="16">The sequence shown here is derived from an EMBL/GenBank/DDBJ whole genome shotgun (WGS) entry which is preliminary data.</text>
</comment>
<accession>A0ABQ5KKX6</accession>
<feature type="non-terminal residue" evidence="16">
    <location>
        <position position="1"/>
    </location>
</feature>
<dbReference type="Gene3D" id="3.40.50.850">
    <property type="entry name" value="Isochorismatase-like"/>
    <property type="match status" value="1"/>
</dbReference>
<evidence type="ECO:0000256" key="9">
    <source>
        <dbReference type="ARBA" id="ARBA00022741"/>
    </source>
</evidence>
<keyword evidence="17" id="KW-1185">Reference proteome</keyword>
<evidence type="ECO:0000256" key="8">
    <source>
        <dbReference type="ARBA" id="ARBA00022679"/>
    </source>
</evidence>
<comment type="catalytic activity">
    <reaction evidence="13">
        <text>5-phospho-alpha-D-ribose 1-diphosphate + nicotinate + ATP + H2O = nicotinate beta-D-ribonucleotide + ADP + phosphate + diphosphate</text>
        <dbReference type="Rhea" id="RHEA:36163"/>
        <dbReference type="ChEBI" id="CHEBI:15377"/>
        <dbReference type="ChEBI" id="CHEBI:30616"/>
        <dbReference type="ChEBI" id="CHEBI:32544"/>
        <dbReference type="ChEBI" id="CHEBI:33019"/>
        <dbReference type="ChEBI" id="CHEBI:43474"/>
        <dbReference type="ChEBI" id="CHEBI:57502"/>
        <dbReference type="ChEBI" id="CHEBI:58017"/>
        <dbReference type="ChEBI" id="CHEBI:456216"/>
        <dbReference type="EC" id="6.3.4.21"/>
    </reaction>
</comment>
<dbReference type="Gene3D" id="3.20.20.70">
    <property type="entry name" value="Aldolase class I"/>
    <property type="match status" value="1"/>
</dbReference>
<sequence length="1000" mass="105931">QRAAGHTPAHPANVAHMTHPSTSLLTDKYELTMLAAALRDGTAGRRATFEVFARRLPDGRRYGVVAGTGRLLEALAEFRFGSDELKSLSTFLDGDSLEYLAAYRFSGDIDGYPEGELYFPGSPVLTLRGTFAECVILETLTLSILNHDSAVASAAARMVSAAGGRPLIEMGSRRTHELAAVACARAAYLAGFESTSNLEAQRRYGAEREAFRAQVEALGVGTTLLVDTYDITAGVENAIAVAGPELGAVRIDSGDLGVLARQVRAQLDTLGAHRTRIVVSGDLDEYSIAALRAEPVDIYGVGTSVVTGSGMPTAGMVYKLVEIDGIPVAKRSSHKESHGGHKCALRIAKPTGTITEEVVYRAATGQPVVTEPHRTLTSALVRGGRPVATDSLEDARERVRTGLLSLPWEGLGLSHGDPAIVTRLERRATRRRALLDAGIAALGAIDGPALTIRTDVLESVMRVVTEFAAEGDDLETRAVETFIGATVDNPVYGRILMVAPFTEPTLGSAGFAGSLAFASLAEKALIDVDDPGRRRFLSLIDYISRMGRQVALIVVDVQNDFCEGGSLSVPGGAALAQTLNALTDSGVYDAVVATRDHHVDPGDHFSETPDFQTSWPPHCRAGTPGAEFHPDLDLAPVDEVFSKGAYSAAYSGFEGVSTDGTTLSTWLQSRQLNSVDVVGIATDYCVAATAHDAAREGLHTRVLTAYCKLGDASASATGLLATAVAALGGTERAGQLTMATAVEHSLYSGEHLVVQAGTGTGKSLAYLVPALAHAIETSSPVVVSTATIALQRQLVDRDLPRLAEALTPSLARKPRFAILKGRGNYLALGRDVQRLNEWADTTKTGDRDELKPGVPDRSWSQVSVSARECLGATRCPFGTECFAELARLDAGQSDVVVTNHALLAIDAIADINILPEHDAVIVDEAHDLVDRVTSVATQELSAVGLTVTIRRIGRLVSPETASRFEASSATFSSLIHDSRPGTIDRADEETVTYLTALRDA</sequence>
<organism evidence="16 17">
    <name type="scientific">Aduncisulcus paluster</name>
    <dbReference type="NCBI Taxonomy" id="2918883"/>
    <lineage>
        <taxon>Eukaryota</taxon>
        <taxon>Metamonada</taxon>
        <taxon>Carpediemonas-like organisms</taxon>
        <taxon>Aduncisulcus</taxon>
    </lineage>
</organism>
<gene>
    <name evidence="16" type="ORF">ADUPG1_002069</name>
</gene>
<evidence type="ECO:0000256" key="12">
    <source>
        <dbReference type="ARBA" id="ARBA00023426"/>
    </source>
</evidence>
<evidence type="ECO:0000256" key="4">
    <source>
        <dbReference type="ARBA" id="ARBA00013236"/>
    </source>
</evidence>
<reference evidence="16" key="1">
    <citation type="submission" date="2022-03" db="EMBL/GenBank/DDBJ databases">
        <title>Draft genome sequence of Aduncisulcus paluster, a free-living microaerophilic Fornicata.</title>
        <authorList>
            <person name="Yuyama I."/>
            <person name="Kume K."/>
            <person name="Tamura T."/>
            <person name="Inagaki Y."/>
            <person name="Hashimoto T."/>
        </authorList>
    </citation>
    <scope>NUCLEOTIDE SEQUENCE</scope>
    <source>
        <strain evidence="16">NY0171</strain>
    </source>
</reference>
<dbReference type="InterPro" id="IPR000868">
    <property type="entry name" value="Isochorismatase-like_dom"/>
</dbReference>
<keyword evidence="11" id="KW-0067">ATP-binding</keyword>
<dbReference type="Proteomes" id="UP001057375">
    <property type="component" value="Unassembled WGS sequence"/>
</dbReference>
<protein>
    <recommendedName>
        <fullName evidence="4">nicotinate phosphoribosyltransferase</fullName>
        <ecNumber evidence="4">6.3.4.21</ecNumber>
    </recommendedName>
</protein>
<dbReference type="InterPro" id="IPR040727">
    <property type="entry name" value="NAPRTase_N"/>
</dbReference>
<dbReference type="InterPro" id="IPR027417">
    <property type="entry name" value="P-loop_NTPase"/>
</dbReference>
<dbReference type="EMBL" id="BQXS01002192">
    <property type="protein sequence ID" value="GKT31570.1"/>
    <property type="molecule type" value="Genomic_DNA"/>
</dbReference>
<dbReference type="Gene3D" id="3.20.140.10">
    <property type="entry name" value="nicotinate phosphoribosyltransferase"/>
    <property type="match status" value="1"/>
</dbReference>
<keyword evidence="5" id="KW-0597">Phosphoprotein</keyword>
<feature type="domain" description="Helicase ATP-binding" evidence="14">
    <location>
        <begin position="743"/>
        <end position="967"/>
    </location>
</feature>
<evidence type="ECO:0000313" key="16">
    <source>
        <dbReference type="EMBL" id="GKT31570.1"/>
    </source>
</evidence>
<evidence type="ECO:0000256" key="3">
    <source>
        <dbReference type="ARBA" id="ARBA00010897"/>
    </source>
</evidence>
<dbReference type="Pfam" id="PF17767">
    <property type="entry name" value="NAPRTase_N"/>
    <property type="match status" value="1"/>
</dbReference>
<keyword evidence="8" id="KW-0808">Transferase</keyword>
<evidence type="ECO:0000256" key="13">
    <source>
        <dbReference type="ARBA" id="ARBA00048668"/>
    </source>
</evidence>
<dbReference type="SUPFAM" id="SSF52499">
    <property type="entry name" value="Isochorismatase-like hydrolases"/>
    <property type="match status" value="1"/>
</dbReference>
<dbReference type="SUPFAM" id="SSF51690">
    <property type="entry name" value="Nicotinate/Quinolinate PRTase C-terminal domain-like"/>
    <property type="match status" value="1"/>
</dbReference>
<dbReference type="SUPFAM" id="SSF52540">
    <property type="entry name" value="P-loop containing nucleoside triphosphate hydrolases"/>
    <property type="match status" value="1"/>
</dbReference>
<dbReference type="SUPFAM" id="SSF54675">
    <property type="entry name" value="Nicotinate/Quinolinate PRTase N-terminal domain-like"/>
    <property type="match status" value="1"/>
</dbReference>
<feature type="non-terminal residue" evidence="16">
    <location>
        <position position="1000"/>
    </location>
</feature>
<dbReference type="InterPro" id="IPR036380">
    <property type="entry name" value="Isochorismatase-like_sf"/>
</dbReference>